<dbReference type="Gene3D" id="3.90.550.10">
    <property type="entry name" value="Spore Coat Polysaccharide Biosynthesis Protein SpsA, Chain A"/>
    <property type="match status" value="2"/>
</dbReference>
<gene>
    <name evidence="2" type="ORF">SAMN05660653_02941</name>
</gene>
<dbReference type="PANTHER" id="PTHR43685:SF11">
    <property type="entry name" value="GLYCOSYLTRANSFERASE TAGX-RELATED"/>
    <property type="match status" value="1"/>
</dbReference>
<dbReference type="SUPFAM" id="SSF53448">
    <property type="entry name" value="Nucleotide-diphospho-sugar transferases"/>
    <property type="match status" value="2"/>
</dbReference>
<evidence type="ECO:0000313" key="3">
    <source>
        <dbReference type="Proteomes" id="UP000198771"/>
    </source>
</evidence>
<dbReference type="OrthoDB" id="5291101at2"/>
<dbReference type="EMBL" id="FMXO01000019">
    <property type="protein sequence ID" value="SDB58208.1"/>
    <property type="molecule type" value="Genomic_DNA"/>
</dbReference>
<organism evidence="2 3">
    <name type="scientific">Desulfonatronum thiosulfatophilum</name>
    <dbReference type="NCBI Taxonomy" id="617002"/>
    <lineage>
        <taxon>Bacteria</taxon>
        <taxon>Pseudomonadati</taxon>
        <taxon>Thermodesulfobacteriota</taxon>
        <taxon>Desulfovibrionia</taxon>
        <taxon>Desulfovibrionales</taxon>
        <taxon>Desulfonatronaceae</taxon>
        <taxon>Desulfonatronum</taxon>
    </lineage>
</organism>
<keyword evidence="3" id="KW-1185">Reference proteome</keyword>
<dbReference type="AlphaFoldDB" id="A0A1G6ELD5"/>
<reference evidence="2 3" key="1">
    <citation type="submission" date="2016-10" db="EMBL/GenBank/DDBJ databases">
        <authorList>
            <person name="de Groot N.N."/>
        </authorList>
    </citation>
    <scope>NUCLEOTIDE SEQUENCE [LARGE SCALE GENOMIC DNA]</scope>
    <source>
        <strain evidence="2 3">ASO4-2</strain>
    </source>
</reference>
<dbReference type="Pfam" id="PF00535">
    <property type="entry name" value="Glycos_transf_2"/>
    <property type="match status" value="2"/>
</dbReference>
<proteinExistence type="predicted"/>
<feature type="domain" description="Glycosyltransferase 2-like" evidence="1">
    <location>
        <begin position="358"/>
        <end position="516"/>
    </location>
</feature>
<evidence type="ECO:0000259" key="1">
    <source>
        <dbReference type="Pfam" id="PF00535"/>
    </source>
</evidence>
<dbReference type="CDD" id="cd00761">
    <property type="entry name" value="Glyco_tranf_GTA_type"/>
    <property type="match status" value="1"/>
</dbReference>
<dbReference type="STRING" id="617002.SAMN05660653_02941"/>
<dbReference type="RefSeq" id="WP_092123404.1">
    <property type="nucleotide sequence ID" value="NZ_FMXO01000019.1"/>
</dbReference>
<dbReference type="InterPro" id="IPR001173">
    <property type="entry name" value="Glyco_trans_2-like"/>
</dbReference>
<sequence length="674" mass="75606">MPISKNQKISIIIPCHNAERYLSQTLGSVLDQSLAPHEVIVVDDGSTDSSLDIARRFETAFAGLIHVHSQRSGCASRTRNLGASFASGDALMFLDADDVLAPDALEALAEALFACPGGVAACSWQRLELVDGTWRSGPASCAPRRQDQDVLAAWLIGWYHPPCSILWSREAFQEAGCWDEAATLNDDGDLMMRAFIGGIQMVEAVSGTAYYRRLPKGQISLSGHRYTYSGLAGRLAIIEKVVRLLEEQRRVDNYRPEISRAFGLIAADAAWRFGALCEQARRRSREYAPSLSIRAKGLLNRLRREPAAARQIPVAAQGLGEEIRFGLDRAREVLDSSFSATTITDAKPSKQVDRPEVSVIIPVYNRAHLLQRTIESVLGQTFPHFEVIVVDDCSGDDPASVLAKQGDRRVRYFRQPRNCGVAAARNRGLREARADLVAFLDDDDEWFPEKLALQVELMNRSPENVGLIYTGVESVFSDGSRSVQIPSARGDLYRELLVRNLLHGGGTNIMMRRNVVTTIGFFDETFPAIEDYDYWLRVSRLYKVDYVDMPLVRYNDHDPSRGNGKETRRSTKIKANLEARKQFYRKHGAQMREHGLAHLFLVDSAHRHLTPGWDDVNGARRLALQACLLAPASREVRDVLKKLFVPETLRGFVRKRRNWLNNRCNRSGLRKFIS</sequence>
<keyword evidence="2" id="KW-0808">Transferase</keyword>
<dbReference type="GO" id="GO:0016740">
    <property type="term" value="F:transferase activity"/>
    <property type="evidence" value="ECO:0007669"/>
    <property type="project" value="UniProtKB-KW"/>
</dbReference>
<dbReference type="InterPro" id="IPR050834">
    <property type="entry name" value="Glycosyltransf_2"/>
</dbReference>
<evidence type="ECO:0000313" key="2">
    <source>
        <dbReference type="EMBL" id="SDB58208.1"/>
    </source>
</evidence>
<dbReference type="Proteomes" id="UP000198771">
    <property type="component" value="Unassembled WGS sequence"/>
</dbReference>
<accession>A0A1G6ELD5</accession>
<protein>
    <submittedName>
        <fullName evidence="2">Glycosyltransferase involved in cell wall bisynthesis</fullName>
    </submittedName>
</protein>
<dbReference type="InterPro" id="IPR029044">
    <property type="entry name" value="Nucleotide-diphossugar_trans"/>
</dbReference>
<dbReference type="PANTHER" id="PTHR43685">
    <property type="entry name" value="GLYCOSYLTRANSFERASE"/>
    <property type="match status" value="1"/>
</dbReference>
<feature type="domain" description="Glycosyltransferase 2-like" evidence="1">
    <location>
        <begin position="10"/>
        <end position="158"/>
    </location>
</feature>
<name>A0A1G6ELD5_9BACT</name>